<comment type="caution">
    <text evidence="4">The sequence shown here is derived from an EMBL/GenBank/DDBJ whole genome shotgun (WGS) entry which is preliminary data.</text>
</comment>
<dbReference type="EC" id="1.1.1.133" evidence="2"/>
<evidence type="ECO:0000313" key="5">
    <source>
        <dbReference type="Proteomes" id="UP000679690"/>
    </source>
</evidence>
<evidence type="ECO:0000259" key="3">
    <source>
        <dbReference type="Pfam" id="PF04321"/>
    </source>
</evidence>
<proteinExistence type="inferred from homology"/>
<dbReference type="InterPro" id="IPR036291">
    <property type="entry name" value="NAD(P)-bd_dom_sf"/>
</dbReference>
<accession>A0ABS3US13</accession>
<dbReference type="InterPro" id="IPR029903">
    <property type="entry name" value="RmlD-like-bd"/>
</dbReference>
<dbReference type="PANTHER" id="PTHR10491">
    <property type="entry name" value="DTDP-4-DEHYDRORHAMNOSE REDUCTASE"/>
    <property type="match status" value="1"/>
</dbReference>
<keyword evidence="2" id="KW-0521">NADP</keyword>
<keyword evidence="2" id="KW-0560">Oxidoreductase</keyword>
<gene>
    <name evidence="4" type="ORF">J5X75_27950</name>
</gene>
<evidence type="ECO:0000256" key="2">
    <source>
        <dbReference type="RuleBase" id="RU364082"/>
    </source>
</evidence>
<keyword evidence="5" id="KW-1185">Reference proteome</keyword>
<dbReference type="InterPro" id="IPR005913">
    <property type="entry name" value="dTDP_dehydrorham_reduct"/>
</dbReference>
<comment type="function">
    <text evidence="2">Catalyzes the reduction of dTDP-6-deoxy-L-lyxo-4-hexulose to yield dTDP-L-rhamnose.</text>
</comment>
<dbReference type="Proteomes" id="UP000679690">
    <property type="component" value="Unassembled WGS sequence"/>
</dbReference>
<comment type="similarity">
    <text evidence="1 2">Belongs to the dTDP-4-dehydrorhamnose reductase family.</text>
</comment>
<dbReference type="CDD" id="cd05254">
    <property type="entry name" value="dTDP_HR_like_SDR_e"/>
    <property type="match status" value="1"/>
</dbReference>
<dbReference type="Pfam" id="PF04321">
    <property type="entry name" value="RmlD_sub_bind"/>
    <property type="match status" value="1"/>
</dbReference>
<evidence type="ECO:0000256" key="1">
    <source>
        <dbReference type="ARBA" id="ARBA00010944"/>
    </source>
</evidence>
<organism evidence="4 5">
    <name type="scientific">Actinoplanes flavus</name>
    <dbReference type="NCBI Taxonomy" id="2820290"/>
    <lineage>
        <taxon>Bacteria</taxon>
        <taxon>Bacillati</taxon>
        <taxon>Actinomycetota</taxon>
        <taxon>Actinomycetes</taxon>
        <taxon>Micromonosporales</taxon>
        <taxon>Micromonosporaceae</taxon>
        <taxon>Actinoplanes</taxon>
    </lineage>
</organism>
<reference evidence="4 5" key="1">
    <citation type="submission" date="2021-03" db="EMBL/GenBank/DDBJ databases">
        <title>Actinoplanes flavus sp. nov., a novel actinomycete isolated from Coconut Palm rhizosphere soil.</title>
        <authorList>
            <person name="Luo X."/>
        </authorList>
    </citation>
    <scope>NUCLEOTIDE SEQUENCE [LARGE SCALE GENOMIC DNA]</scope>
    <source>
        <strain evidence="4 5">NEAU-H7</strain>
    </source>
</reference>
<dbReference type="EMBL" id="JAGFNS010000020">
    <property type="protein sequence ID" value="MBO3741348.1"/>
    <property type="molecule type" value="Genomic_DNA"/>
</dbReference>
<dbReference type="Gene3D" id="3.40.50.720">
    <property type="entry name" value="NAD(P)-binding Rossmann-like Domain"/>
    <property type="match status" value="1"/>
</dbReference>
<evidence type="ECO:0000313" key="4">
    <source>
        <dbReference type="EMBL" id="MBO3741348.1"/>
    </source>
</evidence>
<dbReference type="SUPFAM" id="SSF51735">
    <property type="entry name" value="NAD(P)-binding Rossmann-fold domains"/>
    <property type="match status" value="1"/>
</dbReference>
<protein>
    <recommendedName>
        <fullName evidence="2">dTDP-4-dehydrorhamnose reductase</fullName>
        <ecNumber evidence="2">1.1.1.133</ecNumber>
    </recommendedName>
</protein>
<name>A0ABS3US13_9ACTN</name>
<feature type="domain" description="RmlD-like substrate binding" evidence="3">
    <location>
        <begin position="12"/>
        <end position="270"/>
    </location>
</feature>
<comment type="pathway">
    <text evidence="2">Carbohydrate biosynthesis; dTDP-L-rhamnose biosynthesis.</text>
</comment>
<dbReference type="RefSeq" id="WP_208470489.1">
    <property type="nucleotide sequence ID" value="NZ_JAGFNS010000020.1"/>
</dbReference>
<dbReference type="PANTHER" id="PTHR10491:SF4">
    <property type="entry name" value="METHIONINE ADENOSYLTRANSFERASE 2 SUBUNIT BETA"/>
    <property type="match status" value="1"/>
</dbReference>
<sequence>MGTEQAWPRAGTGLRGMVGDRAVELGGAHRWEALDCDVTDASAVHRAVARTPADVVVHFAAYTDLDAAHVQTGDRGGPCYRVNVEGTRNLARACRENGKYLIHVSTDYVFSGDEKEPYRESDRPDPRDWYGRTKYWAEGEVRESGCRFSILRLSFPFRARYRRREDLVRKIIRGLVTGRTPPMFCDTLVSPTFTDEFVAAIDRVAELRPPDGLFQCAGGTSLSPYDLTLLVARVFDLDSSRVSALRFADYARTAGRPYPRHLNIANAHAERVLGIRFSRVEDVLVTMRDQMRRAGVAGPTALLPAD</sequence>